<dbReference type="Gene3D" id="3.40.50.1110">
    <property type="entry name" value="SGNH hydrolase"/>
    <property type="match status" value="1"/>
</dbReference>
<dbReference type="CDD" id="cd02795">
    <property type="entry name" value="CBM6-CBM35-CBM36_like"/>
    <property type="match status" value="1"/>
</dbReference>
<dbReference type="EMBL" id="JABEVY010000077">
    <property type="protein sequence ID" value="KAF5251093.1"/>
    <property type="molecule type" value="Genomic_DNA"/>
</dbReference>
<evidence type="ECO:0000313" key="14">
    <source>
        <dbReference type="EMBL" id="KAF5251093.1"/>
    </source>
</evidence>
<keyword evidence="15" id="KW-1185">Reference proteome</keyword>
<accession>A0A8H4ZR23</accession>
<dbReference type="Pfam" id="PF13472">
    <property type="entry name" value="Lipase_GDSL_2"/>
    <property type="match status" value="1"/>
</dbReference>
<protein>
    <recommendedName>
        <fullName evidence="2 9">Alpha-glucuronidase</fullName>
        <ecNumber evidence="2 9">3.2.1.139</ecNumber>
    </recommendedName>
</protein>
<dbReference type="Gene3D" id="3.20.20.80">
    <property type="entry name" value="Glycosidases"/>
    <property type="match status" value="1"/>
</dbReference>
<dbReference type="SUPFAM" id="SSF52266">
    <property type="entry name" value="SGNH hydrolase"/>
    <property type="match status" value="1"/>
</dbReference>
<comment type="function">
    <text evidence="9">Alpha-glucuronidase involved in the hydrolysis of xylan, a major structural heterogeneous polysaccharide found in plant biomass representing the second most abundant polysaccharide in the biosphere, after cellulose. Releases 4-O-methylglucuronic acid from xylan.</text>
</comment>
<dbReference type="Gene3D" id="3.90.1330.10">
    <property type="entry name" value="Alpha-glucuronidase, C-terminal domain"/>
    <property type="match status" value="1"/>
</dbReference>
<dbReference type="InterPro" id="IPR029018">
    <property type="entry name" value="Hex-like_dom2"/>
</dbReference>
<evidence type="ECO:0000259" key="13">
    <source>
        <dbReference type="Pfam" id="PF13472"/>
    </source>
</evidence>
<dbReference type="SUPFAM" id="SSF55545">
    <property type="entry name" value="beta-N-acetylhexosaminidase-like domain"/>
    <property type="match status" value="1"/>
</dbReference>
<dbReference type="InterPro" id="IPR017853">
    <property type="entry name" value="GH"/>
</dbReference>
<evidence type="ECO:0000259" key="12">
    <source>
        <dbReference type="Pfam" id="PF07488"/>
    </source>
</evidence>
<organism evidence="14 15">
    <name type="scientific">Fusarium anthophilum</name>
    <dbReference type="NCBI Taxonomy" id="48485"/>
    <lineage>
        <taxon>Eukaryota</taxon>
        <taxon>Fungi</taxon>
        <taxon>Dikarya</taxon>
        <taxon>Ascomycota</taxon>
        <taxon>Pezizomycotina</taxon>
        <taxon>Sordariomycetes</taxon>
        <taxon>Hypocreomycetidae</taxon>
        <taxon>Hypocreales</taxon>
        <taxon>Nectriaceae</taxon>
        <taxon>Fusarium</taxon>
        <taxon>Fusarium fujikuroi species complex</taxon>
    </lineage>
</organism>
<evidence type="ECO:0000256" key="2">
    <source>
        <dbReference type="ARBA" id="ARBA00012271"/>
    </source>
</evidence>
<feature type="domain" description="SGNH hydrolase-type esterase" evidence="13">
    <location>
        <begin position="1037"/>
        <end position="1229"/>
    </location>
</feature>
<comment type="caution">
    <text evidence="14">The sequence shown here is derived from an EMBL/GenBank/DDBJ whole genome shotgun (WGS) entry which is preliminary data.</text>
</comment>
<evidence type="ECO:0000256" key="9">
    <source>
        <dbReference type="RuleBase" id="RU361198"/>
    </source>
</evidence>
<proteinExistence type="inferred from homology"/>
<evidence type="ECO:0000256" key="1">
    <source>
        <dbReference type="ARBA" id="ARBA00008833"/>
    </source>
</evidence>
<feature type="domain" description="Glycosyl hydrolase family 67 C-terminal" evidence="11">
    <location>
        <begin position="464"/>
        <end position="687"/>
    </location>
</feature>
<feature type="domain" description="Alpha glucuronidase N-terminal" evidence="10">
    <location>
        <begin position="10"/>
        <end position="132"/>
    </location>
</feature>
<dbReference type="InterPro" id="IPR037054">
    <property type="entry name" value="A-glucoronidase_C_sf"/>
</dbReference>
<evidence type="ECO:0000259" key="10">
    <source>
        <dbReference type="Pfam" id="PF03648"/>
    </source>
</evidence>
<dbReference type="SUPFAM" id="SSF51445">
    <property type="entry name" value="(Trans)glycosidases"/>
    <property type="match status" value="1"/>
</dbReference>
<keyword evidence="6 9" id="KW-0326">Glycosidase</keyword>
<dbReference type="AlphaFoldDB" id="A0A8H4ZR23"/>
<feature type="domain" description="Glycosyl hydrolase family 67 catalytic" evidence="12">
    <location>
        <begin position="143"/>
        <end position="462"/>
    </location>
</feature>
<dbReference type="Pfam" id="PF03648">
    <property type="entry name" value="Glyco_hydro_67N"/>
    <property type="match status" value="1"/>
</dbReference>
<dbReference type="InterPro" id="IPR011100">
    <property type="entry name" value="Glyco_hydro_67_cat"/>
</dbReference>
<evidence type="ECO:0000313" key="15">
    <source>
        <dbReference type="Proteomes" id="UP000573603"/>
    </source>
</evidence>
<evidence type="ECO:0000256" key="3">
    <source>
        <dbReference type="ARBA" id="ARBA00022651"/>
    </source>
</evidence>
<dbReference type="InterPro" id="IPR011099">
    <property type="entry name" value="Glyco_hydro_67_C"/>
</dbReference>
<dbReference type="PANTHER" id="PTHR39207:SF1">
    <property type="entry name" value="ALPHA-GLUCURONIDASE A"/>
    <property type="match status" value="1"/>
</dbReference>
<evidence type="ECO:0000256" key="5">
    <source>
        <dbReference type="ARBA" id="ARBA00023277"/>
    </source>
</evidence>
<evidence type="ECO:0000256" key="6">
    <source>
        <dbReference type="ARBA" id="ARBA00023295"/>
    </source>
</evidence>
<sequence length="1250" mass="138477">MLQPETGIDAWLRYAPLSEGLRSLHKPVFSIIALSTNPSSPVFVAGKELQCGLERILRQSVQVESRLDADTGRSIIVGTLSTLQANGGDRLLQSVPALDEDGFWLDINVDGSNGIHIVGQNERGALYGAFEYLSLLAQGKLAKTNVQQAYNPAAPIRYVNEWDNLDGSIERGYGGKSIFFRDGEVLKDLSRVRQYARLLASIRINGCIVNNVNSSHNLLNETNLDGLGRIADIMRPYGVRIGVSLFFDTPRGLARLPTSDPLDPDVIKFWEDITAKLYKRVPDMLGYTIKANSEGQPGPLTYSRTLAQGANMFARALKPHGDGIVMYRAFVYNHHLDESDLKNDRANAAVEYFAHLDGEFEDNVIIQIKFGPIDFQIREPPSTLFANLRKTPVICEFMVCQEYLGQQSHYVYMAPEWETILGFDMRIDDKPSLVRDIASGKVHGLNKGGYAAVTNIGDDPTWLGHHLSMSNLYAYGRLCWDAAAPAQDILLDWIRLTFTAENQKVIDTIREIGMESWPTYEAYSGNLGIQTLCDILYTHYGPSPGSQDGNGWGQWTRADSKALGMDRTAATGTGYAAQYPPQVAAQFESIETTPDDLLLWFHHVPYTHKLKSGKTVIQHIYDAHYEGSANAQTFVTRWATLKGLIDETRFEHVAFKLAYQAGHSLVWRDSVNNFYLAKCGIPDDKNRVGNYPWRIEAESMQLNGYTIVGVTPPEAASGGRAIVASSLEKAVATTTLTFPSRRYDIAVNYFDHTGGHARYEVLLDGKAVGEWTSDLDTRLGHDFSEYLDGHSATRVYFRGVDVREGSELTVIGYPDGKDMASLDYVSVLPEGRNACHFSEMESPFKWVTVWAPTPQPTEEADMPSCLYTQHEVAFQNTTIRQTLRVTAGGDYIRIRLSNLFGLEILHISSVVIAVPRPHDSLNPGGSPSIIKDTAQQVLFDGEQPTSVPGGSHVVSDSLKFPTKAGQVLSITIFLQKGHHSQQITSHPGSRTDSWLCHGDQSMASELSGPDLQSSTHWYFLSGVEICLDAAHHGTLVLLGDSITDGRCSTDNANDRWPDLLFERMQRHPYAQNIAIINQAVGGGKVLQDGKGPSLLSRLDRDAIAQPGRRYILVFHGVNDLGTADSDLVSLQEVTRALKKAYRQIVSRCHAHDLHVLGATIGPMGGNEPYGTCELRERARRDVNDWIRRSGVFDAVVDFDYVLRSTKDVGRLKEEYDSGDHLHPNVAAFQAMAAAFPLDVFEPFDPVEASR</sequence>
<evidence type="ECO:0000256" key="7">
    <source>
        <dbReference type="ARBA" id="ARBA00023326"/>
    </source>
</evidence>
<dbReference type="Proteomes" id="UP000573603">
    <property type="component" value="Unassembled WGS sequence"/>
</dbReference>
<dbReference type="Gene3D" id="3.30.379.10">
    <property type="entry name" value="Chitobiase/beta-hexosaminidase domain 2-like"/>
    <property type="match status" value="1"/>
</dbReference>
<gene>
    <name evidence="9" type="primary">aguA</name>
    <name evidence="14" type="ORF">FANTH_3855</name>
</gene>
<dbReference type="EC" id="3.2.1.139" evidence="2 9"/>
<keyword evidence="3 9" id="KW-0858">Xylan degradation</keyword>
<evidence type="ECO:0000256" key="8">
    <source>
        <dbReference type="ARBA" id="ARBA00048838"/>
    </source>
</evidence>
<reference evidence="14 15" key="1">
    <citation type="journal article" date="2020" name="BMC Genomics">
        <title>Correction to: Identification and distribution of gene clusters required for synthesis of sphingolipid metabolism inhibitors in diverse species of the filamentous fungus Fusarium.</title>
        <authorList>
            <person name="Kim H.S."/>
            <person name="Lohmar J.M."/>
            <person name="Busman M."/>
            <person name="Brown D.W."/>
            <person name="Naumann T.A."/>
            <person name="Divon H.H."/>
            <person name="Lysoe E."/>
            <person name="Uhlig S."/>
            <person name="Proctor R.H."/>
        </authorList>
    </citation>
    <scope>NUCLEOTIDE SEQUENCE [LARGE SCALE GENOMIC DNA]</scope>
    <source>
        <strain evidence="14 15">NRRL 25214</strain>
    </source>
</reference>
<dbReference type="GO" id="GO:0045493">
    <property type="term" value="P:xylan catabolic process"/>
    <property type="evidence" value="ECO:0007669"/>
    <property type="project" value="UniProtKB-KW"/>
</dbReference>
<dbReference type="CDD" id="cd01830">
    <property type="entry name" value="XynE_like"/>
    <property type="match status" value="1"/>
</dbReference>
<comment type="catalytic activity">
    <reaction evidence="8 9">
        <text>an alpha-D-glucuronoside + H2O = D-glucuronate + an alcohol</text>
        <dbReference type="Rhea" id="RHEA:20005"/>
        <dbReference type="ChEBI" id="CHEBI:15377"/>
        <dbReference type="ChEBI" id="CHEBI:30879"/>
        <dbReference type="ChEBI" id="CHEBI:58720"/>
        <dbReference type="ChEBI" id="CHEBI:58899"/>
        <dbReference type="EC" id="3.2.1.139"/>
    </reaction>
</comment>
<keyword evidence="4 9" id="KW-0378">Hydrolase</keyword>
<comment type="subcellular location">
    <subcellularLocation>
        <location evidence="9">Secreted</location>
    </subcellularLocation>
</comment>
<keyword evidence="5 9" id="KW-0119">Carbohydrate metabolism</keyword>
<evidence type="ECO:0000256" key="4">
    <source>
        <dbReference type="ARBA" id="ARBA00022801"/>
    </source>
</evidence>
<dbReference type="PANTHER" id="PTHR39207">
    <property type="entry name" value="ALPHA-GLUCURONIDASE A"/>
    <property type="match status" value="1"/>
</dbReference>
<name>A0A8H4ZR23_9HYPO</name>
<dbReference type="Pfam" id="PF07477">
    <property type="entry name" value="Glyco_hydro_67C"/>
    <property type="match status" value="1"/>
</dbReference>
<dbReference type="GO" id="GO:0005576">
    <property type="term" value="C:extracellular region"/>
    <property type="evidence" value="ECO:0007669"/>
    <property type="project" value="UniProtKB-SubCell"/>
</dbReference>
<dbReference type="Pfam" id="PF07488">
    <property type="entry name" value="Glyco_hydro_67M"/>
    <property type="match status" value="1"/>
</dbReference>
<comment type="similarity">
    <text evidence="1 9">Belongs to the glycosyl hydrolase 67 family.</text>
</comment>
<dbReference type="InterPro" id="IPR013830">
    <property type="entry name" value="SGNH_hydro"/>
</dbReference>
<dbReference type="InterPro" id="IPR005154">
    <property type="entry name" value="Glyco_hydro_67_aGlcAse_N"/>
</dbReference>
<evidence type="ECO:0000259" key="11">
    <source>
        <dbReference type="Pfam" id="PF07477"/>
    </source>
</evidence>
<dbReference type="InterPro" id="IPR036514">
    <property type="entry name" value="SGNH_hydro_sf"/>
</dbReference>
<dbReference type="GO" id="GO:0046559">
    <property type="term" value="F:alpha-glucuronidase activity"/>
    <property type="evidence" value="ECO:0007669"/>
    <property type="project" value="UniProtKB-EC"/>
</dbReference>
<keyword evidence="7 9" id="KW-0624">Polysaccharide degradation</keyword>